<evidence type="ECO:0000256" key="1">
    <source>
        <dbReference type="PROSITE-ProRule" id="PRU00042"/>
    </source>
</evidence>
<dbReference type="AlphaFoldDB" id="A0A3P6V5G3"/>
<protein>
    <recommendedName>
        <fullName evidence="3">C2H2-type domain-containing protein</fullName>
    </recommendedName>
</protein>
<feature type="compositionally biased region" description="Polar residues" evidence="2">
    <location>
        <begin position="181"/>
        <end position="196"/>
    </location>
</feature>
<dbReference type="Proteomes" id="UP000281553">
    <property type="component" value="Unassembled WGS sequence"/>
</dbReference>
<feature type="region of interest" description="Disordered" evidence="2">
    <location>
        <begin position="166"/>
        <end position="196"/>
    </location>
</feature>
<gene>
    <name evidence="4" type="ORF">DILT_LOCUS4016</name>
</gene>
<evidence type="ECO:0000313" key="5">
    <source>
        <dbReference type="Proteomes" id="UP000281553"/>
    </source>
</evidence>
<proteinExistence type="predicted"/>
<dbReference type="InterPro" id="IPR013087">
    <property type="entry name" value="Znf_C2H2_type"/>
</dbReference>
<dbReference type="OrthoDB" id="6280122at2759"/>
<evidence type="ECO:0000259" key="3">
    <source>
        <dbReference type="PROSITE" id="PS50157"/>
    </source>
</evidence>
<evidence type="ECO:0000256" key="2">
    <source>
        <dbReference type="SAM" id="MobiDB-lite"/>
    </source>
</evidence>
<feature type="compositionally biased region" description="Polar residues" evidence="2">
    <location>
        <begin position="429"/>
        <end position="450"/>
    </location>
</feature>
<dbReference type="PROSITE" id="PS50157">
    <property type="entry name" value="ZINC_FINGER_C2H2_2"/>
    <property type="match status" value="1"/>
</dbReference>
<keyword evidence="1" id="KW-0862">Zinc</keyword>
<keyword evidence="5" id="KW-1185">Reference proteome</keyword>
<keyword evidence="1" id="KW-0479">Metal-binding</keyword>
<keyword evidence="1" id="KW-0863">Zinc-finger</keyword>
<feature type="domain" description="C2H2-type" evidence="3">
    <location>
        <begin position="140"/>
        <end position="168"/>
    </location>
</feature>
<organism evidence="4 5">
    <name type="scientific">Dibothriocephalus latus</name>
    <name type="common">Fish tapeworm</name>
    <name type="synonym">Diphyllobothrium latum</name>
    <dbReference type="NCBI Taxonomy" id="60516"/>
    <lineage>
        <taxon>Eukaryota</taxon>
        <taxon>Metazoa</taxon>
        <taxon>Spiralia</taxon>
        <taxon>Lophotrochozoa</taxon>
        <taxon>Platyhelminthes</taxon>
        <taxon>Cestoda</taxon>
        <taxon>Eucestoda</taxon>
        <taxon>Diphyllobothriidea</taxon>
        <taxon>Diphyllobothriidae</taxon>
        <taxon>Dibothriocephalus</taxon>
    </lineage>
</organism>
<accession>A0A3P6V5G3</accession>
<dbReference type="PROSITE" id="PS00028">
    <property type="entry name" value="ZINC_FINGER_C2H2_1"/>
    <property type="match status" value="1"/>
</dbReference>
<evidence type="ECO:0000313" key="4">
    <source>
        <dbReference type="EMBL" id="VDK87418.1"/>
    </source>
</evidence>
<feature type="region of interest" description="Disordered" evidence="2">
    <location>
        <begin position="216"/>
        <end position="268"/>
    </location>
</feature>
<dbReference type="EMBL" id="UYRU01044682">
    <property type="protein sequence ID" value="VDK87418.1"/>
    <property type="molecule type" value="Genomic_DNA"/>
</dbReference>
<dbReference type="GO" id="GO:0008270">
    <property type="term" value="F:zinc ion binding"/>
    <property type="evidence" value="ECO:0007669"/>
    <property type="project" value="UniProtKB-KW"/>
</dbReference>
<feature type="compositionally biased region" description="Polar residues" evidence="2">
    <location>
        <begin position="248"/>
        <end position="261"/>
    </location>
</feature>
<feature type="region of interest" description="Disordered" evidence="2">
    <location>
        <begin position="427"/>
        <end position="460"/>
    </location>
</feature>
<name>A0A3P6V5G3_DIBLA</name>
<reference evidence="4 5" key="1">
    <citation type="submission" date="2018-11" db="EMBL/GenBank/DDBJ databases">
        <authorList>
            <consortium name="Pathogen Informatics"/>
        </authorList>
    </citation>
    <scope>NUCLEOTIDE SEQUENCE [LARGE SCALE GENOMIC DNA]</scope>
</reference>
<sequence length="520" mass="57071">MEIEPQIGFWKTFDEPSQDEYISWQEDFTQASDGLNATEYDPVELPDSFSSTPTAQEVNLEPKLLENNPLKAPSCVVSSIPIQRRLEIPPSKDETVKKPGVAPRSPKIKYAIKNNSPQSKLVIKLVPKKPSSHAVDVSKTLCLICERTFFDQRSLNTHLTRMHAPTRNLRDNPANRPIATNPATSGSNCTETGSQREPSVCTVAPVAKEYTSPITSMSVPSYRSSPAAKLEVASGRQNRDKERRATAPASTTFLTQNSPSIHPNLKRPLSDVMADCPCYPGRTGGDISSESCTQQTLRSSVSLPAPRCTAEAQNCASSLARLVFSSPITTATPSSNPRPCEACMKLHKYKSENQIETTAKMLLGKTYELLMEINKRPLDVVKPLVNALQRLIFTVDTKVFVAYMNFVLPETSRTAVANPFLKRILSQPALPNNKPQDASRSPIEQPSNNFHAGLQEASGPDKNCDGIRCRCSAKRFKGTLPGIRDYNSSDFGNGVIPSGSHLMTANPRTWEPANAFHSSL</sequence>